<protein>
    <submittedName>
        <fullName evidence="1">Uncharacterized protein</fullName>
    </submittedName>
</protein>
<dbReference type="Proteomes" id="UP000663193">
    <property type="component" value="Chromosome 8"/>
</dbReference>
<dbReference type="KEGG" id="pno:SNOG_04753"/>
<sequence>MATILHQAYIGTYASDTETVIIWSENGVLHIKQRNAPGDEEYLIEQHPVTCLGWPANLFPVGRLAPNLCKIRPKHHKGSAGHMVTFFRSASAPDMIEKFYWRTKRTSKTMCFIRDNSSPLIRLPNELQKFIYDYVLSTDNILEGDLHLFEEHGVFRFAETAVMPFGSERKRFEGDTSTLPLGFNNLQYVCRHIRAMTRGLDLHNNHIKCHGWTFDSFHRNLINASLLSSIRKVTLYGDFTLGHCPDENVLHGLIKFGFDHPKATINIHVEAWQPQGTNETTMGSFMSMAYCIREAIRGELRPAWSSGNDKRLRAWMRNKAHGALNAPNVKFFPYRSPNCTDAQWCHPKVLNILFNGTDRYTPFVNGHVGTLHLVYTVRSWYLAGI</sequence>
<dbReference type="OrthoDB" id="3791378at2759"/>
<evidence type="ECO:0000313" key="1">
    <source>
        <dbReference type="EMBL" id="QRC98712.1"/>
    </source>
</evidence>
<keyword evidence="2" id="KW-1185">Reference proteome</keyword>
<accession>A0A7U2I457</accession>
<organism evidence="1 2">
    <name type="scientific">Phaeosphaeria nodorum (strain SN15 / ATCC MYA-4574 / FGSC 10173)</name>
    <name type="common">Glume blotch fungus</name>
    <name type="synonym">Parastagonospora nodorum</name>
    <dbReference type="NCBI Taxonomy" id="321614"/>
    <lineage>
        <taxon>Eukaryota</taxon>
        <taxon>Fungi</taxon>
        <taxon>Dikarya</taxon>
        <taxon>Ascomycota</taxon>
        <taxon>Pezizomycotina</taxon>
        <taxon>Dothideomycetes</taxon>
        <taxon>Pleosporomycetidae</taxon>
        <taxon>Pleosporales</taxon>
        <taxon>Pleosporineae</taxon>
        <taxon>Phaeosphaeriaceae</taxon>
        <taxon>Parastagonospora</taxon>
    </lineage>
</organism>
<evidence type="ECO:0000313" key="2">
    <source>
        <dbReference type="Proteomes" id="UP000663193"/>
    </source>
</evidence>
<dbReference type="VEuPathDB" id="FungiDB:JI435_047530"/>
<dbReference type="RefSeq" id="XP_001795165.1">
    <property type="nucleotide sequence ID" value="XM_001795113.1"/>
</dbReference>
<dbReference type="EMBL" id="CP069030">
    <property type="protein sequence ID" value="QRC98712.1"/>
    <property type="molecule type" value="Genomic_DNA"/>
</dbReference>
<name>A0A7U2I457_PHANO</name>
<gene>
    <name evidence="1" type="ORF">JI435_047530</name>
</gene>
<dbReference type="AlphaFoldDB" id="A0A7U2I457"/>
<reference evidence="2" key="1">
    <citation type="journal article" date="2021" name="BMC Genomics">
        <title>Chromosome-level genome assembly and manually-curated proteome of model necrotroph Parastagonospora nodorum Sn15 reveals a genome-wide trove of candidate effector homologs, and redundancy of virulence-related functions within an accessory chromosome.</title>
        <authorList>
            <person name="Bertazzoni S."/>
            <person name="Jones D.A.B."/>
            <person name="Phan H.T."/>
            <person name="Tan K.-C."/>
            <person name="Hane J.K."/>
        </authorList>
    </citation>
    <scope>NUCLEOTIDE SEQUENCE [LARGE SCALE GENOMIC DNA]</scope>
    <source>
        <strain evidence="2">SN15 / ATCC MYA-4574 / FGSC 10173)</strain>
    </source>
</reference>
<proteinExistence type="predicted"/>